<dbReference type="GO" id="GO:0016747">
    <property type="term" value="F:acyltransferase activity, transferring groups other than amino-acyl groups"/>
    <property type="evidence" value="ECO:0007669"/>
    <property type="project" value="InterPro"/>
</dbReference>
<evidence type="ECO:0000256" key="1">
    <source>
        <dbReference type="SAM" id="Phobius"/>
    </source>
</evidence>
<dbReference type="GO" id="GO:0000271">
    <property type="term" value="P:polysaccharide biosynthetic process"/>
    <property type="evidence" value="ECO:0007669"/>
    <property type="project" value="TreeGrafter"/>
</dbReference>
<dbReference type="RefSeq" id="WP_176937003.1">
    <property type="nucleotide sequence ID" value="NZ_FMZW01000022.1"/>
</dbReference>
<keyword evidence="3" id="KW-0378">Hydrolase</keyword>
<keyword evidence="3" id="KW-0808">Transferase</keyword>
<keyword evidence="1" id="KW-1133">Transmembrane helix</keyword>
<name>A0A1G7B868_9BRAD</name>
<accession>A0A1G7B868</accession>
<feature type="transmembrane region" description="Helical" evidence="1">
    <location>
        <begin position="267"/>
        <end position="300"/>
    </location>
</feature>
<protein>
    <submittedName>
        <fullName evidence="3">Peptidoglycan/LPS O-acetylase OafA/YrhL, contains acyltransferase and SGNH-hydrolase domains</fullName>
    </submittedName>
</protein>
<evidence type="ECO:0000313" key="3">
    <source>
        <dbReference type="EMBL" id="SDE23213.1"/>
    </source>
</evidence>
<reference evidence="3 4" key="1">
    <citation type="submission" date="2016-10" db="EMBL/GenBank/DDBJ databases">
        <authorList>
            <person name="de Groot N.N."/>
        </authorList>
    </citation>
    <scope>NUCLEOTIDE SEQUENCE [LARGE SCALE GENOMIC DNA]</scope>
    <source>
        <strain evidence="3 4">R5</strain>
    </source>
</reference>
<keyword evidence="3" id="KW-0012">Acyltransferase</keyword>
<feature type="transmembrane region" description="Helical" evidence="1">
    <location>
        <begin position="84"/>
        <end position="103"/>
    </location>
</feature>
<feature type="transmembrane region" description="Helical" evidence="1">
    <location>
        <begin position="123"/>
        <end position="142"/>
    </location>
</feature>
<dbReference type="GO" id="GO:0016020">
    <property type="term" value="C:membrane"/>
    <property type="evidence" value="ECO:0007669"/>
    <property type="project" value="TreeGrafter"/>
</dbReference>
<evidence type="ECO:0000259" key="2">
    <source>
        <dbReference type="Pfam" id="PF01757"/>
    </source>
</evidence>
<feature type="transmembrane region" description="Helical" evidence="1">
    <location>
        <begin position="149"/>
        <end position="168"/>
    </location>
</feature>
<sequence length="346" mass="39280">MGPIAGPRPEEDSAGPRSESLDALRGLAISAVIARHYFEFKYGMLGVDLFFVVSGFLIGGILLDSREQRGYFSSFYGRRAFRILPLYWLLLLIATPDHWGYYLFFLQAVPWLQFGYPMTEPTFVSWTLAIEEQFYLILPLLIWSLPREWLVRVLWCGVLIAPVCRWLFHAHLPDLSWEFLLPCRLDELFGGVLLACFVRGYCRSPLVWTALACVPMLCDLTYAAAFGPFSFLGISAFACGVIVWAGINVQKTVLLKPFIWPGRRCYALYLFHLIVLNIFLSLDFGAWSGLIALPIVCVLAEISWRAIESPLIDYAKRRFARVRPVARPACCRCDTRKPANAEASRA</sequence>
<organism evidence="3 4">
    <name type="scientific">Bradyrhizobium brasilense</name>
    <dbReference type="NCBI Taxonomy" id="1419277"/>
    <lineage>
        <taxon>Bacteria</taxon>
        <taxon>Pseudomonadati</taxon>
        <taxon>Pseudomonadota</taxon>
        <taxon>Alphaproteobacteria</taxon>
        <taxon>Hyphomicrobiales</taxon>
        <taxon>Nitrobacteraceae</taxon>
        <taxon>Bradyrhizobium</taxon>
    </lineage>
</organism>
<dbReference type="Proteomes" id="UP000199245">
    <property type="component" value="Unassembled WGS sequence"/>
</dbReference>
<keyword evidence="1" id="KW-0472">Membrane</keyword>
<feature type="domain" description="Acyltransferase 3" evidence="2">
    <location>
        <begin position="20"/>
        <end position="300"/>
    </location>
</feature>
<dbReference type="AlphaFoldDB" id="A0A1G7B868"/>
<feature type="transmembrane region" description="Helical" evidence="1">
    <location>
        <begin position="220"/>
        <end position="247"/>
    </location>
</feature>
<proteinExistence type="predicted"/>
<keyword evidence="1" id="KW-0812">Transmembrane</keyword>
<dbReference type="GO" id="GO:0016787">
    <property type="term" value="F:hydrolase activity"/>
    <property type="evidence" value="ECO:0007669"/>
    <property type="project" value="UniProtKB-KW"/>
</dbReference>
<dbReference type="EMBL" id="FMZW01000022">
    <property type="protein sequence ID" value="SDE23213.1"/>
    <property type="molecule type" value="Genomic_DNA"/>
</dbReference>
<evidence type="ECO:0000313" key="4">
    <source>
        <dbReference type="Proteomes" id="UP000199245"/>
    </source>
</evidence>
<dbReference type="InterPro" id="IPR050879">
    <property type="entry name" value="Acyltransferase_3"/>
</dbReference>
<dbReference type="Pfam" id="PF01757">
    <property type="entry name" value="Acyl_transf_3"/>
    <property type="match status" value="1"/>
</dbReference>
<dbReference type="PANTHER" id="PTHR23028:SF53">
    <property type="entry name" value="ACYL_TRANSF_3 DOMAIN-CONTAINING PROTEIN"/>
    <property type="match status" value="1"/>
</dbReference>
<dbReference type="InterPro" id="IPR002656">
    <property type="entry name" value="Acyl_transf_3_dom"/>
</dbReference>
<feature type="transmembrane region" description="Helical" evidence="1">
    <location>
        <begin position="42"/>
        <end position="63"/>
    </location>
</feature>
<gene>
    <name evidence="3" type="ORF">SAMN05216337_102249</name>
</gene>
<dbReference type="PANTHER" id="PTHR23028">
    <property type="entry name" value="ACETYLTRANSFERASE"/>
    <property type="match status" value="1"/>
</dbReference>